<dbReference type="AlphaFoldDB" id="A0A158C7T3"/>
<dbReference type="NCBIfam" id="TIGR01646">
    <property type="entry name" value="vgr_GE"/>
    <property type="match status" value="1"/>
</dbReference>
<dbReference type="Pfam" id="PF22178">
    <property type="entry name" value="Gp5_trimer_C"/>
    <property type="match status" value="1"/>
</dbReference>
<dbReference type="EMBL" id="FCOE02000017">
    <property type="protein sequence ID" value="SAK78383.1"/>
    <property type="molecule type" value="Genomic_DNA"/>
</dbReference>
<name>A0A158C7T3_9BURK</name>
<dbReference type="InterPro" id="IPR037026">
    <property type="entry name" value="Vgr_OB-fold_dom_sf"/>
</dbReference>
<accession>A0A158C7T3</accession>
<comment type="caution">
    <text evidence="5">The sequence shown here is derived from an EMBL/GenBank/DDBJ whole genome shotgun (WGS) entry which is preliminary data.</text>
</comment>
<comment type="similarity">
    <text evidence="1">Belongs to the VgrG protein family.</text>
</comment>
<dbReference type="Gene3D" id="3.55.50.10">
    <property type="entry name" value="Baseplate protein-like domains"/>
    <property type="match status" value="1"/>
</dbReference>
<evidence type="ECO:0000259" key="3">
    <source>
        <dbReference type="Pfam" id="PF04717"/>
    </source>
</evidence>
<evidence type="ECO:0000256" key="2">
    <source>
        <dbReference type="SAM" id="MobiDB-lite"/>
    </source>
</evidence>
<protein>
    <submittedName>
        <fullName evidence="5">Rhs element Vgr protein</fullName>
    </submittedName>
</protein>
<keyword evidence="6" id="KW-1185">Reference proteome</keyword>
<dbReference type="InterPro" id="IPR017847">
    <property type="entry name" value="T6SS_RhsGE_Vgr_subset"/>
</dbReference>
<evidence type="ECO:0000313" key="5">
    <source>
        <dbReference type="EMBL" id="SAK78383.1"/>
    </source>
</evidence>
<reference evidence="5" key="1">
    <citation type="submission" date="2016-01" db="EMBL/GenBank/DDBJ databases">
        <authorList>
            <person name="Peeters C."/>
        </authorList>
    </citation>
    <scope>NUCLEOTIDE SEQUENCE [LARGE SCALE GENOMIC DNA]</scope>
    <source>
        <strain evidence="5">LMG 29323</strain>
    </source>
</reference>
<dbReference type="NCBIfam" id="TIGR03361">
    <property type="entry name" value="VI_Rhs_Vgr"/>
    <property type="match status" value="1"/>
</dbReference>
<dbReference type="Gene3D" id="2.40.50.230">
    <property type="entry name" value="Gp5 N-terminal domain"/>
    <property type="match status" value="1"/>
</dbReference>
<dbReference type="SUPFAM" id="SSF69349">
    <property type="entry name" value="Phage fibre proteins"/>
    <property type="match status" value="1"/>
</dbReference>
<dbReference type="SUPFAM" id="SSF69279">
    <property type="entry name" value="Phage tail proteins"/>
    <property type="match status" value="2"/>
</dbReference>
<dbReference type="OrthoDB" id="1907165at2"/>
<feature type="region of interest" description="Disordered" evidence="2">
    <location>
        <begin position="748"/>
        <end position="784"/>
    </location>
</feature>
<dbReference type="SUPFAM" id="SSF69255">
    <property type="entry name" value="gp5 N-terminal domain-like"/>
    <property type="match status" value="1"/>
</dbReference>
<dbReference type="Pfam" id="PF04717">
    <property type="entry name" value="Phage_base_V"/>
    <property type="match status" value="1"/>
</dbReference>
<dbReference type="InterPro" id="IPR006531">
    <property type="entry name" value="Gp5/Vgr_OB"/>
</dbReference>
<evidence type="ECO:0000313" key="6">
    <source>
        <dbReference type="Proteomes" id="UP000054911"/>
    </source>
</evidence>
<dbReference type="InterPro" id="IPR006533">
    <property type="entry name" value="T6SS_Vgr_RhsGE"/>
</dbReference>
<organism evidence="5 6">
    <name type="scientific">Caballeronia pedi</name>
    <dbReference type="NCBI Taxonomy" id="1777141"/>
    <lineage>
        <taxon>Bacteria</taxon>
        <taxon>Pseudomonadati</taxon>
        <taxon>Pseudomonadota</taxon>
        <taxon>Betaproteobacteria</taxon>
        <taxon>Burkholderiales</taxon>
        <taxon>Burkholderiaceae</taxon>
        <taxon>Caballeronia</taxon>
    </lineage>
</organism>
<dbReference type="STRING" id="1777141.AWB80_04761"/>
<sequence length="784" mass="88285">MPRQFDYSFIFKSASGLTFDVLEFDLEEALSETFVLNVELSNADPAVDFSKVLDQGALLTILCNGEPVRYVHGIVSTFEQGETGFRRTRYHAVIEPLLARAFLRSNWRIFQQRNIPQILQTLMSEQGITDYEQQTYLEYLPREYCVQPGETTLQFIQGQAAEEGLFYYFQHSASGHRVIHSDRAYVHGAIDGGPVSYNPNPGGDAPEPALRTFRYTEQVRTARQVQRDRTFKHPRYNQQHVAEGANLDHQGRDYERYDSPGRYKEDSAGKPMTQTRLLALRRDARIAIAEGDDARLVPGLAFDLEGHPREEWNRGWRPVRVKHHGKQHVSQEEESAEAAEGTHYSYTAELVPDDVEWKPALLPKPRIDGPHIAIVTGPAGEEIHTDQHGRVTVQFPWDREGKNDEHSSCWIRVAQNWAGATWGHMAIPRIGQEVIVDWLDGDCDQPIIIGRTYNALNLPPYELPRHKTRMTIKSQTHKGDGFNELRFEDEAGQEEIYVHAQKDQNIHVNHDETTFVGNDRSENVGHDETIGIGHDRTETVGNDEQVNIGRNRRHQIGQDAFLLIERNHTINIGKDRVETVGNHRKDQTTANHISDVGGHVEHTVQGHHKLSAGQRIERQTQRYLLQASDRTVIQGPGGTITIDSSGVKIEGTAIRFKGPLTIDSAGAGNVFWAEANPNSGVASDIGSVVLDHRYHDDEGLRSATYVATLADGTQRTGQLDAHGQATLADVSGGSAWVQYSPAEFDYARRDRRPTPDHNPNPVGTFNARIERYSDQRNETNEDNA</sequence>
<dbReference type="Gene3D" id="2.30.110.50">
    <property type="match status" value="1"/>
</dbReference>
<gene>
    <name evidence="5" type="ORF">AWB80_04761</name>
</gene>
<feature type="domain" description="Gp5/Type VI secretion system Vgr C-terminal trimerisation" evidence="4">
    <location>
        <begin position="470"/>
        <end position="573"/>
    </location>
</feature>
<dbReference type="Pfam" id="PF05954">
    <property type="entry name" value="Phage_GPD"/>
    <property type="match status" value="1"/>
</dbReference>
<dbReference type="InterPro" id="IPR054030">
    <property type="entry name" value="Gp5_Vgr_C"/>
</dbReference>
<dbReference type="Proteomes" id="UP000054911">
    <property type="component" value="Unassembled WGS sequence"/>
</dbReference>
<feature type="compositionally biased region" description="Basic and acidic residues" evidence="2">
    <location>
        <begin position="768"/>
        <end position="784"/>
    </location>
</feature>
<evidence type="ECO:0000259" key="4">
    <source>
        <dbReference type="Pfam" id="PF22178"/>
    </source>
</evidence>
<evidence type="ECO:0000256" key="1">
    <source>
        <dbReference type="ARBA" id="ARBA00005558"/>
    </source>
</evidence>
<dbReference type="Gene3D" id="4.10.220.110">
    <property type="match status" value="1"/>
</dbReference>
<feature type="domain" description="Gp5/Type VI secretion system Vgr protein OB-fold" evidence="3">
    <location>
        <begin position="384"/>
        <end position="453"/>
    </location>
</feature>
<dbReference type="RefSeq" id="WP_087131559.1">
    <property type="nucleotide sequence ID" value="NZ_FCOE02000017.1"/>
</dbReference>
<proteinExistence type="inferred from homology"/>